<dbReference type="InterPro" id="IPR008949">
    <property type="entry name" value="Isoprenoid_synthase_dom_sf"/>
</dbReference>
<dbReference type="KEGG" id="bmeg:BG04_787"/>
<dbReference type="GO" id="GO:0045338">
    <property type="term" value="P:farnesyl diphosphate metabolic process"/>
    <property type="evidence" value="ECO:0007669"/>
    <property type="project" value="InterPro"/>
</dbReference>
<sequence length="272" mass="30669">MSVPNKLRDNAMVMLKETSRTFFIPISHLPAELQDAVGSAYLCMRAIDEIEDHPELEAGVKSRLLYAISDLLKKSFNEDEYMALVGPYQADLPDVTLQLGNWIALCPTGVADQVLDATSIMAKGMADWVEKDWHIQNEADLDDYTFYVAGLVGVMLNDIWKWYDGTETDKELAIAFGRGLQSVNILRNTSEDSERGVSFFPNNWSREDMFAYARRNLSLGKKYLEDVKSLPILHFCKIPLALADGTLNALMKGKEKMTRDDVNKTVNEVVDM</sequence>
<evidence type="ECO:0000313" key="1">
    <source>
        <dbReference type="EMBL" id="AJI23779.1"/>
    </source>
</evidence>
<dbReference type="InterPro" id="IPR044844">
    <property type="entry name" value="Trans_IPPS_euk-type"/>
</dbReference>
<dbReference type="Pfam" id="PF00494">
    <property type="entry name" value="SQS_PSY"/>
    <property type="match status" value="1"/>
</dbReference>
<dbReference type="SUPFAM" id="SSF48576">
    <property type="entry name" value="Terpenoid synthases"/>
    <property type="match status" value="1"/>
</dbReference>
<evidence type="ECO:0000313" key="2">
    <source>
        <dbReference type="Proteomes" id="UP000031829"/>
    </source>
</evidence>
<dbReference type="InterPro" id="IPR002060">
    <property type="entry name" value="Squ/phyt_synthse"/>
</dbReference>
<organism evidence="1 2">
    <name type="scientific">Priestia megaterium (strain ATCC 14581 / DSM 32 / CCUG 1817 / JCM 2506 / NBRC 15308 / NCIMB 9376 / NCTC 10342 / NRRL B-14308 / VKM B-512 / Ford 19)</name>
    <name type="common">Bacillus megaterium</name>
    <dbReference type="NCBI Taxonomy" id="1348623"/>
    <lineage>
        <taxon>Bacteria</taxon>
        <taxon>Bacillati</taxon>
        <taxon>Bacillota</taxon>
        <taxon>Bacilli</taxon>
        <taxon>Bacillales</taxon>
        <taxon>Bacillaceae</taxon>
        <taxon>Priestia</taxon>
    </lineage>
</organism>
<proteinExistence type="predicted"/>
<dbReference type="RefSeq" id="WP_013058559.1">
    <property type="nucleotide sequence ID" value="NZ_BCVB01000001.1"/>
</dbReference>
<dbReference type="PANTHER" id="PTHR11626:SF2">
    <property type="entry name" value="SQUALENE SYNTHASE"/>
    <property type="match status" value="1"/>
</dbReference>
<dbReference type="GeneID" id="93644272"/>
<dbReference type="PANTHER" id="PTHR11626">
    <property type="entry name" value="FARNESYL-DIPHOSPHATE FARNESYLTRANSFERASE"/>
    <property type="match status" value="1"/>
</dbReference>
<accession>A0A0B6AV82</accession>
<name>A0A0B6AV82_PRIM2</name>
<dbReference type="EMBL" id="CP009920">
    <property type="protein sequence ID" value="AJI23779.1"/>
    <property type="molecule type" value="Genomic_DNA"/>
</dbReference>
<dbReference type="AlphaFoldDB" id="A0A0B6AV82"/>
<reference evidence="1 2" key="1">
    <citation type="journal article" date="2015" name="Genome Announc.">
        <title>Complete genome sequences for 35 biothreat assay-relevant bacillus species.</title>
        <authorList>
            <person name="Johnson S.L."/>
            <person name="Daligault H.E."/>
            <person name="Davenport K.W."/>
            <person name="Jaissle J."/>
            <person name="Frey K.G."/>
            <person name="Ladner J.T."/>
            <person name="Broomall S.M."/>
            <person name="Bishop-Lilly K.A."/>
            <person name="Bruce D.C."/>
            <person name="Gibbons H.S."/>
            <person name="Coyne S.R."/>
            <person name="Lo C.C."/>
            <person name="Meincke L."/>
            <person name="Munk A.C."/>
            <person name="Koroleva G.I."/>
            <person name="Rosenzweig C.N."/>
            <person name="Palacios G.F."/>
            <person name="Redden C.L."/>
            <person name="Minogue T.D."/>
            <person name="Chain P.S."/>
        </authorList>
    </citation>
    <scope>NUCLEOTIDE SEQUENCE [LARGE SCALE GENOMIC DNA]</scope>
    <source>
        <strain evidence="2">ATCC 14581 / DSM 32 / JCM 2506 / NBRC 15308 / NCIMB 9376 / NCTC 10342 / NRRL B-14308 / VKM B-512</strain>
    </source>
</reference>
<dbReference type="GO" id="GO:0051996">
    <property type="term" value="F:squalene synthase [NAD(P)H] activity"/>
    <property type="evidence" value="ECO:0007669"/>
    <property type="project" value="InterPro"/>
</dbReference>
<dbReference type="HOGENOM" id="CLU_031981_1_0_9"/>
<dbReference type="Gene3D" id="1.10.600.10">
    <property type="entry name" value="Farnesyl Diphosphate Synthase"/>
    <property type="match status" value="1"/>
</dbReference>
<gene>
    <name evidence="1" type="ORF">BG04_787</name>
</gene>
<dbReference type="Proteomes" id="UP000031829">
    <property type="component" value="Chromosome"/>
</dbReference>
<protein>
    <submittedName>
        <fullName evidence="1">Squalene/phytoene synthase family protein</fullName>
    </submittedName>
</protein>